<feature type="compositionally biased region" description="Basic and acidic residues" evidence="1">
    <location>
        <begin position="81"/>
        <end position="91"/>
    </location>
</feature>
<dbReference type="GO" id="GO:0005634">
    <property type="term" value="C:nucleus"/>
    <property type="evidence" value="ECO:0007669"/>
    <property type="project" value="TreeGrafter"/>
</dbReference>
<dbReference type="PANTHER" id="PTHR13621">
    <property type="entry name" value="PROLINE-RICH PROTEIN PRCC"/>
    <property type="match status" value="1"/>
</dbReference>
<dbReference type="InterPro" id="IPR018800">
    <property type="entry name" value="PRCC"/>
</dbReference>
<keyword evidence="3" id="KW-1185">Reference proteome</keyword>
<proteinExistence type="predicted"/>
<dbReference type="EMBL" id="WHVB01000011">
    <property type="protein sequence ID" value="KAF8478554.1"/>
    <property type="molecule type" value="Genomic_DNA"/>
</dbReference>
<feature type="region of interest" description="Disordered" evidence="1">
    <location>
        <begin position="368"/>
        <end position="387"/>
    </location>
</feature>
<comment type="caution">
    <text evidence="2">The sequence shown here is derived from an EMBL/GenBank/DDBJ whole genome shotgun (WGS) entry which is preliminary data.</text>
</comment>
<feature type="compositionally biased region" description="Basic and acidic residues" evidence="1">
    <location>
        <begin position="310"/>
        <end position="322"/>
    </location>
</feature>
<feature type="compositionally biased region" description="Polar residues" evidence="1">
    <location>
        <begin position="133"/>
        <end position="149"/>
    </location>
</feature>
<name>A0A9P5MTM1_9AGAM</name>
<evidence type="ECO:0000313" key="3">
    <source>
        <dbReference type="Proteomes" id="UP000759537"/>
    </source>
</evidence>
<dbReference type="Proteomes" id="UP000759537">
    <property type="component" value="Unassembled WGS sequence"/>
</dbReference>
<evidence type="ECO:0000313" key="2">
    <source>
        <dbReference type="EMBL" id="KAF8478554.1"/>
    </source>
</evidence>
<organism evidence="2 3">
    <name type="scientific">Russula ochroleuca</name>
    <dbReference type="NCBI Taxonomy" id="152965"/>
    <lineage>
        <taxon>Eukaryota</taxon>
        <taxon>Fungi</taxon>
        <taxon>Dikarya</taxon>
        <taxon>Basidiomycota</taxon>
        <taxon>Agaricomycotina</taxon>
        <taxon>Agaricomycetes</taxon>
        <taxon>Russulales</taxon>
        <taxon>Russulaceae</taxon>
        <taxon>Russula</taxon>
    </lineage>
</organism>
<feature type="region of interest" description="Disordered" evidence="1">
    <location>
        <begin position="310"/>
        <end position="350"/>
    </location>
</feature>
<reference evidence="2" key="2">
    <citation type="journal article" date="2020" name="Nat. Commun.">
        <title>Large-scale genome sequencing of mycorrhizal fungi provides insights into the early evolution of symbiotic traits.</title>
        <authorList>
            <person name="Miyauchi S."/>
            <person name="Kiss E."/>
            <person name="Kuo A."/>
            <person name="Drula E."/>
            <person name="Kohler A."/>
            <person name="Sanchez-Garcia M."/>
            <person name="Morin E."/>
            <person name="Andreopoulos B."/>
            <person name="Barry K.W."/>
            <person name="Bonito G."/>
            <person name="Buee M."/>
            <person name="Carver A."/>
            <person name="Chen C."/>
            <person name="Cichocki N."/>
            <person name="Clum A."/>
            <person name="Culley D."/>
            <person name="Crous P.W."/>
            <person name="Fauchery L."/>
            <person name="Girlanda M."/>
            <person name="Hayes R.D."/>
            <person name="Keri Z."/>
            <person name="LaButti K."/>
            <person name="Lipzen A."/>
            <person name="Lombard V."/>
            <person name="Magnuson J."/>
            <person name="Maillard F."/>
            <person name="Murat C."/>
            <person name="Nolan M."/>
            <person name="Ohm R.A."/>
            <person name="Pangilinan J."/>
            <person name="Pereira M.F."/>
            <person name="Perotto S."/>
            <person name="Peter M."/>
            <person name="Pfister S."/>
            <person name="Riley R."/>
            <person name="Sitrit Y."/>
            <person name="Stielow J.B."/>
            <person name="Szollosi G."/>
            <person name="Zifcakova L."/>
            <person name="Stursova M."/>
            <person name="Spatafora J.W."/>
            <person name="Tedersoo L."/>
            <person name="Vaario L.M."/>
            <person name="Yamada A."/>
            <person name="Yan M."/>
            <person name="Wang P."/>
            <person name="Xu J."/>
            <person name="Bruns T."/>
            <person name="Baldrian P."/>
            <person name="Vilgalys R."/>
            <person name="Dunand C."/>
            <person name="Henrissat B."/>
            <person name="Grigoriev I.V."/>
            <person name="Hibbett D."/>
            <person name="Nagy L.G."/>
            <person name="Martin F.M."/>
        </authorList>
    </citation>
    <scope>NUCLEOTIDE SEQUENCE</scope>
    <source>
        <strain evidence="2">Prilba</strain>
    </source>
</reference>
<dbReference type="OrthoDB" id="2555634at2759"/>
<feature type="region of interest" description="Disordered" evidence="1">
    <location>
        <begin position="1"/>
        <end position="99"/>
    </location>
</feature>
<dbReference type="Pfam" id="PF10253">
    <property type="entry name" value="PRCC"/>
    <property type="match status" value="1"/>
</dbReference>
<dbReference type="PANTHER" id="PTHR13621:SF2">
    <property type="entry name" value="PROLINE-RICH PROTEIN PRCC"/>
    <property type="match status" value="1"/>
</dbReference>
<reference evidence="2" key="1">
    <citation type="submission" date="2019-10" db="EMBL/GenBank/DDBJ databases">
        <authorList>
            <consortium name="DOE Joint Genome Institute"/>
            <person name="Kuo A."/>
            <person name="Miyauchi S."/>
            <person name="Kiss E."/>
            <person name="Drula E."/>
            <person name="Kohler A."/>
            <person name="Sanchez-Garcia M."/>
            <person name="Andreopoulos B."/>
            <person name="Barry K.W."/>
            <person name="Bonito G."/>
            <person name="Buee M."/>
            <person name="Carver A."/>
            <person name="Chen C."/>
            <person name="Cichocki N."/>
            <person name="Clum A."/>
            <person name="Culley D."/>
            <person name="Crous P.W."/>
            <person name="Fauchery L."/>
            <person name="Girlanda M."/>
            <person name="Hayes R."/>
            <person name="Keri Z."/>
            <person name="LaButti K."/>
            <person name="Lipzen A."/>
            <person name="Lombard V."/>
            <person name="Magnuson J."/>
            <person name="Maillard F."/>
            <person name="Morin E."/>
            <person name="Murat C."/>
            <person name="Nolan M."/>
            <person name="Ohm R."/>
            <person name="Pangilinan J."/>
            <person name="Pereira M."/>
            <person name="Perotto S."/>
            <person name="Peter M."/>
            <person name="Riley R."/>
            <person name="Sitrit Y."/>
            <person name="Stielow B."/>
            <person name="Szollosi G."/>
            <person name="Zifcakova L."/>
            <person name="Stursova M."/>
            <person name="Spatafora J.W."/>
            <person name="Tedersoo L."/>
            <person name="Vaario L.-M."/>
            <person name="Yamada A."/>
            <person name="Yan M."/>
            <person name="Wang P."/>
            <person name="Xu J."/>
            <person name="Bruns T."/>
            <person name="Baldrian P."/>
            <person name="Vilgalys R."/>
            <person name="Henrissat B."/>
            <person name="Grigoriev I.V."/>
            <person name="Hibbett D."/>
            <person name="Nagy L.G."/>
            <person name="Martin F.M."/>
        </authorList>
    </citation>
    <scope>NUCLEOTIDE SEQUENCE</scope>
    <source>
        <strain evidence="2">Prilba</strain>
    </source>
</reference>
<protein>
    <submittedName>
        <fullName evidence="2">Mitotic checkpoint regulator, MAD2B-interacting-domain-containing protein</fullName>
    </submittedName>
</protein>
<feature type="region of interest" description="Disordered" evidence="1">
    <location>
        <begin position="231"/>
        <end position="250"/>
    </location>
</feature>
<dbReference type="AlphaFoldDB" id="A0A9P5MTM1"/>
<evidence type="ECO:0000256" key="1">
    <source>
        <dbReference type="SAM" id="MobiDB-lite"/>
    </source>
</evidence>
<sequence length="387" mass="41752">MLVDAYGSDSSDNSGDEHIPPSRSSPRQNKSSLSLPAPSRLSAPGSSNLTLPTPRVKKAPKKIAIDLPALPKDNSADNDGEDARPAKKPRMDSCGAGSSALFSKLPAPKLAAPVKAAPERILGSGKGPGLIFNNASSQKTQDTSRLSSNVDLQDTLDVMEEQPMSLPFMPASVRKGKLNVSLEDSSLEKAPGPSPLAIADLFSLSSAKPPFASITTPIGITSSLSISSAPKIDEYIPPEPTPDDPYPGYYQRPSGTWEAYDPTYYKQFYNKWKADYDRGVRALEKKEKGFEGADADDTQEVNALREMEKAKKEVQEREEKKALTQGAGGEPAAPKMNIKGSKVSKGARKRGQLSSLLVEAYQNREALEEKIAEGRRNRKEAGNKYGF</sequence>
<feature type="region of interest" description="Disordered" evidence="1">
    <location>
        <begin position="123"/>
        <end position="149"/>
    </location>
</feature>
<gene>
    <name evidence="2" type="ORF">DFH94DRAFT_750670</name>
</gene>
<feature type="compositionally biased region" description="Low complexity" evidence="1">
    <location>
        <begin position="31"/>
        <end position="47"/>
    </location>
</feature>
<accession>A0A9P5MTM1</accession>